<evidence type="ECO:0000313" key="3">
    <source>
        <dbReference type="EnsemblPlants" id="Kaladp0073s0125.1.v1.1"/>
    </source>
</evidence>
<dbReference type="FunFam" id="1.20.1260.60:FF:000002">
    <property type="entry name" value="Vacuolar protein sorting-associated protein IST1"/>
    <property type="match status" value="1"/>
</dbReference>
<feature type="compositionally biased region" description="Basic and acidic residues" evidence="2">
    <location>
        <begin position="631"/>
        <end position="642"/>
    </location>
</feature>
<dbReference type="PANTHER" id="PTHR12161">
    <property type="entry name" value="IST1 FAMILY MEMBER"/>
    <property type="match status" value="1"/>
</dbReference>
<evidence type="ECO:0000313" key="4">
    <source>
        <dbReference type="Proteomes" id="UP000594263"/>
    </source>
</evidence>
<dbReference type="Gene3D" id="1.20.1260.60">
    <property type="entry name" value="Vacuolar protein sorting-associated protein Ist1"/>
    <property type="match status" value="1"/>
</dbReference>
<dbReference type="Gramene" id="Kaladp0073s0125.1.v1.1">
    <property type="protein sequence ID" value="Kaladp0073s0125.1.v1.1"/>
    <property type="gene ID" value="Kaladp0073s0125.v1.1"/>
</dbReference>
<name>A0A7N1A3M0_KALFE</name>
<evidence type="ECO:0008006" key="5">
    <source>
        <dbReference type="Google" id="ProtNLM"/>
    </source>
</evidence>
<dbReference type="InterPro" id="IPR005061">
    <property type="entry name" value="Ist1"/>
</dbReference>
<comment type="similarity">
    <text evidence="1">Belongs to the IST1 family.</text>
</comment>
<reference evidence="3" key="1">
    <citation type="submission" date="2021-01" db="UniProtKB">
        <authorList>
            <consortium name="EnsemblPlants"/>
        </authorList>
    </citation>
    <scope>IDENTIFICATION</scope>
</reference>
<dbReference type="Proteomes" id="UP000594263">
    <property type="component" value="Unplaced"/>
</dbReference>
<evidence type="ECO:0000256" key="1">
    <source>
        <dbReference type="ARBA" id="ARBA00005536"/>
    </source>
</evidence>
<protein>
    <recommendedName>
        <fullName evidence="5">IST1-like protein</fullName>
    </recommendedName>
</protein>
<dbReference type="OMA" id="EIAAMFK"/>
<dbReference type="GO" id="GO:0015031">
    <property type="term" value="P:protein transport"/>
    <property type="evidence" value="ECO:0007669"/>
    <property type="project" value="InterPro"/>
</dbReference>
<dbReference type="PANTHER" id="PTHR12161:SF44">
    <property type="entry name" value="REGULATOR OF VPS4 ACTIVITY IN THE MVB PATHWAY PROTEIN"/>
    <property type="match status" value="1"/>
</dbReference>
<dbReference type="EnsemblPlants" id="Kaladp0073s0125.1.v1.1">
    <property type="protein sequence ID" value="Kaladp0073s0125.1.v1.1"/>
    <property type="gene ID" value="Kaladp0073s0125.v1.1"/>
</dbReference>
<accession>A0A7N1A3M0</accession>
<dbReference type="Pfam" id="PF03398">
    <property type="entry name" value="Ist1"/>
    <property type="match status" value="1"/>
</dbReference>
<evidence type="ECO:0000256" key="2">
    <source>
        <dbReference type="SAM" id="MobiDB-lite"/>
    </source>
</evidence>
<sequence length="683" mass="78104">MYCMQPLSPTTPSLLFQNHPNLSISQYQLRLQQEIIYYTTLLPDEDGESSPPLATLLAPLYLIFSIRCFFISLHLSLHFTHPPNILHSSSISQKSLIIMFGFLFGWRKASKCKRLMMRIQCRLKLIISKRIAIVRQVRDDVAQLLKAGHPHHQTIFTRVEQLYMDEIIITVYELLGHFSEFITINLPYISRHKDCPNDVNEAISSLIFASARCGDVPELTTSRELFEERYGRRFVRTALHLLPGNLVNSQIKEKLSITSVSDEAKLRLVNEIFRDYCLQPGSLAIQYNQEWHQKQQANEEHMEIQDVKEVPREAMEFTSASNTQSEDCFSLQANDLTYTIRNHPATVLPAQNSVLHQKVSEMEESANISRMPSLSSCSDISVHIPDENLIYLDDIEELRSPKLYDCSSPDKTVFVFKSSPLVIVGSGHNDHPSVTRRRLRNSFVSRSRKLRKRPSSSSRESVNYCKDSFQELKTVKAKPLRQENHQRKVMEDVTGPVPAKWGVFQSQVSNDLSLCAILQRHSRPGSPSYGHVKEGTAKVGTRCFHEHHDQKRYAHRGYQPDLTADQASGLIKPSGVMEKTTIYEDNICSLESSTGSNALESPPLNKNVALTFYVKDAETRYLRAFTMPTEQRPKDHPHDKYSRTSSLPVPSHVNHVHPKLPDYNQIEAKFSALKQDYLHRIHA</sequence>
<dbReference type="AlphaFoldDB" id="A0A7N1A3M0"/>
<organism evidence="3 4">
    <name type="scientific">Kalanchoe fedtschenkoi</name>
    <name type="common">Lavender scallops</name>
    <name type="synonym">South American air plant</name>
    <dbReference type="NCBI Taxonomy" id="63787"/>
    <lineage>
        <taxon>Eukaryota</taxon>
        <taxon>Viridiplantae</taxon>
        <taxon>Streptophyta</taxon>
        <taxon>Embryophyta</taxon>
        <taxon>Tracheophyta</taxon>
        <taxon>Spermatophyta</taxon>
        <taxon>Magnoliopsida</taxon>
        <taxon>eudicotyledons</taxon>
        <taxon>Gunneridae</taxon>
        <taxon>Pentapetalae</taxon>
        <taxon>Saxifragales</taxon>
        <taxon>Crassulaceae</taxon>
        <taxon>Kalanchoe</taxon>
    </lineage>
</organism>
<feature type="region of interest" description="Disordered" evidence="2">
    <location>
        <begin position="628"/>
        <end position="652"/>
    </location>
</feature>
<keyword evidence="4" id="KW-1185">Reference proteome</keyword>
<proteinExistence type="inferred from homology"/>
<dbReference type="InterPro" id="IPR042277">
    <property type="entry name" value="IST1-like"/>
</dbReference>